<dbReference type="Proteomes" id="UP000432089">
    <property type="component" value="Unassembled WGS sequence"/>
</dbReference>
<dbReference type="AlphaFoldDB" id="A0A7V7TUN3"/>
<comment type="caution">
    <text evidence="1">The sequence shown here is derived from an EMBL/GenBank/DDBJ whole genome shotgun (WGS) entry which is preliminary data.</text>
</comment>
<dbReference type="RefSeq" id="WP_150973337.1">
    <property type="nucleotide sequence ID" value="NZ_VZDO01000023.1"/>
</dbReference>
<proteinExistence type="predicted"/>
<evidence type="ECO:0000313" key="1">
    <source>
        <dbReference type="EMBL" id="KAB0676403.1"/>
    </source>
</evidence>
<dbReference type="Pfam" id="PF11154">
    <property type="entry name" value="DUF2934"/>
    <property type="match status" value="1"/>
</dbReference>
<dbReference type="EMBL" id="VZDO01000023">
    <property type="protein sequence ID" value="KAB0676403.1"/>
    <property type="molecule type" value="Genomic_DNA"/>
</dbReference>
<sequence>MATTDNDPQIRELSRFLWEKAGRPSGSEHVYWAMASRELDGRGEIADRPQRIVAR</sequence>
<name>A0A7V7TUN3_9HYPH</name>
<organism evidence="1 2">
    <name type="scientific">Plantimonas leprariae</name>
    <dbReference type="NCBI Taxonomy" id="2615207"/>
    <lineage>
        <taxon>Bacteria</taxon>
        <taxon>Pseudomonadati</taxon>
        <taxon>Pseudomonadota</taxon>
        <taxon>Alphaproteobacteria</taxon>
        <taxon>Hyphomicrobiales</taxon>
        <taxon>Aurantimonadaceae</taxon>
        <taxon>Plantimonas</taxon>
    </lineage>
</organism>
<accession>A0A7V7TUN3</accession>
<evidence type="ECO:0000313" key="2">
    <source>
        <dbReference type="Proteomes" id="UP000432089"/>
    </source>
</evidence>
<protein>
    <submittedName>
        <fullName evidence="1">DUF2934 domain-containing protein</fullName>
    </submittedName>
</protein>
<keyword evidence="2" id="KW-1185">Reference proteome</keyword>
<gene>
    <name evidence="1" type="ORF">F6X38_21135</name>
</gene>
<dbReference type="InterPro" id="IPR021327">
    <property type="entry name" value="DUF2934"/>
</dbReference>
<reference evidence="1 2" key="1">
    <citation type="submission" date="2019-09" db="EMBL/GenBank/DDBJ databases">
        <title>YIM 132180 draft genome.</title>
        <authorList>
            <person name="Zhang K."/>
        </authorList>
    </citation>
    <scope>NUCLEOTIDE SEQUENCE [LARGE SCALE GENOMIC DNA]</scope>
    <source>
        <strain evidence="1 2">YIM 132180</strain>
    </source>
</reference>